<gene>
    <name evidence="2" type="ORF">OUZ56_023048</name>
</gene>
<sequence length="109" mass="12713">MEKREQQCNDYIRRTVGRDKIVLMLAVESIPPFVLHFYRLRLHGRVVEPLEGEVRALGHELGPPGELLECHPFPGPGLSIRIIYAEEPFFEADFDEMQVLIRLMVYYSK</sequence>
<keyword evidence="1" id="KW-0472">Membrane</keyword>
<organism evidence="2 3">
    <name type="scientific">Daphnia magna</name>
    <dbReference type="NCBI Taxonomy" id="35525"/>
    <lineage>
        <taxon>Eukaryota</taxon>
        <taxon>Metazoa</taxon>
        <taxon>Ecdysozoa</taxon>
        <taxon>Arthropoda</taxon>
        <taxon>Crustacea</taxon>
        <taxon>Branchiopoda</taxon>
        <taxon>Diplostraca</taxon>
        <taxon>Cladocera</taxon>
        <taxon>Anomopoda</taxon>
        <taxon>Daphniidae</taxon>
        <taxon>Daphnia</taxon>
    </lineage>
</organism>
<feature type="transmembrane region" description="Helical" evidence="1">
    <location>
        <begin position="21"/>
        <end position="38"/>
    </location>
</feature>
<keyword evidence="1" id="KW-0812">Transmembrane</keyword>
<name>A0ABR0AYW7_9CRUS</name>
<comment type="caution">
    <text evidence="2">The sequence shown here is derived from an EMBL/GenBank/DDBJ whole genome shotgun (WGS) entry which is preliminary data.</text>
</comment>
<dbReference type="EMBL" id="JAOYFB010000039">
    <property type="protein sequence ID" value="KAK4030092.1"/>
    <property type="molecule type" value="Genomic_DNA"/>
</dbReference>
<evidence type="ECO:0008006" key="4">
    <source>
        <dbReference type="Google" id="ProtNLM"/>
    </source>
</evidence>
<accession>A0ABR0AYW7</accession>
<keyword evidence="3" id="KW-1185">Reference proteome</keyword>
<dbReference type="Gene3D" id="3.40.50.620">
    <property type="entry name" value="HUPs"/>
    <property type="match status" value="1"/>
</dbReference>
<evidence type="ECO:0000256" key="1">
    <source>
        <dbReference type="SAM" id="Phobius"/>
    </source>
</evidence>
<dbReference type="InterPro" id="IPR014729">
    <property type="entry name" value="Rossmann-like_a/b/a_fold"/>
</dbReference>
<evidence type="ECO:0000313" key="2">
    <source>
        <dbReference type="EMBL" id="KAK4030092.1"/>
    </source>
</evidence>
<keyword evidence="1" id="KW-1133">Transmembrane helix</keyword>
<dbReference type="SUPFAM" id="SSF52402">
    <property type="entry name" value="Adenine nucleotide alpha hydrolases-like"/>
    <property type="match status" value="1"/>
</dbReference>
<reference evidence="2 3" key="1">
    <citation type="journal article" date="2023" name="Nucleic Acids Res.">
        <title>The hologenome of Daphnia magna reveals possible DNA methylation and microbiome-mediated evolution of the host genome.</title>
        <authorList>
            <person name="Chaturvedi A."/>
            <person name="Li X."/>
            <person name="Dhandapani V."/>
            <person name="Marshall H."/>
            <person name="Kissane S."/>
            <person name="Cuenca-Cambronero M."/>
            <person name="Asole G."/>
            <person name="Calvet F."/>
            <person name="Ruiz-Romero M."/>
            <person name="Marangio P."/>
            <person name="Guigo R."/>
            <person name="Rago D."/>
            <person name="Mirbahai L."/>
            <person name="Eastwood N."/>
            <person name="Colbourne J.K."/>
            <person name="Zhou J."/>
            <person name="Mallon E."/>
            <person name="Orsini L."/>
        </authorList>
    </citation>
    <scope>NUCLEOTIDE SEQUENCE [LARGE SCALE GENOMIC DNA]</scope>
    <source>
        <strain evidence="2">LRV0_1</strain>
    </source>
</reference>
<evidence type="ECO:0000313" key="3">
    <source>
        <dbReference type="Proteomes" id="UP001234178"/>
    </source>
</evidence>
<proteinExistence type="predicted"/>
<dbReference type="Proteomes" id="UP001234178">
    <property type="component" value="Unassembled WGS sequence"/>
</dbReference>
<protein>
    <recommendedName>
        <fullName evidence="4">GMP synthase</fullName>
    </recommendedName>
</protein>